<accession>A0AAV9JRT9</accession>
<name>A0AAV9JRT9_9PEZI</name>
<keyword evidence="1" id="KW-0175">Coiled coil</keyword>
<dbReference type="EMBL" id="JAVFHQ010000010">
    <property type="protein sequence ID" value="KAK4547700.1"/>
    <property type="molecule type" value="Genomic_DNA"/>
</dbReference>
<reference evidence="3 4" key="1">
    <citation type="submission" date="2021-11" db="EMBL/GenBank/DDBJ databases">
        <title>Black yeast isolated from Biological Soil Crust.</title>
        <authorList>
            <person name="Kurbessoian T."/>
        </authorList>
    </citation>
    <scope>NUCLEOTIDE SEQUENCE [LARGE SCALE GENOMIC DNA]</scope>
    <source>
        <strain evidence="3 4">CCFEE 5522</strain>
    </source>
</reference>
<organism evidence="3 4">
    <name type="scientific">Oleoguttula mirabilis</name>
    <dbReference type="NCBI Taxonomy" id="1507867"/>
    <lineage>
        <taxon>Eukaryota</taxon>
        <taxon>Fungi</taxon>
        <taxon>Dikarya</taxon>
        <taxon>Ascomycota</taxon>
        <taxon>Pezizomycotina</taxon>
        <taxon>Dothideomycetes</taxon>
        <taxon>Dothideomycetidae</taxon>
        <taxon>Mycosphaerellales</taxon>
        <taxon>Teratosphaeriaceae</taxon>
        <taxon>Oleoguttula</taxon>
    </lineage>
</organism>
<evidence type="ECO:0000256" key="2">
    <source>
        <dbReference type="SAM" id="MobiDB-lite"/>
    </source>
</evidence>
<dbReference type="AlphaFoldDB" id="A0AAV9JRT9"/>
<gene>
    <name evidence="3" type="ORF">LTR36_000658</name>
</gene>
<comment type="caution">
    <text evidence="3">The sequence shown here is derived from an EMBL/GenBank/DDBJ whole genome shotgun (WGS) entry which is preliminary data.</text>
</comment>
<evidence type="ECO:0000313" key="3">
    <source>
        <dbReference type="EMBL" id="KAK4547700.1"/>
    </source>
</evidence>
<protein>
    <submittedName>
        <fullName evidence="3">Uncharacterized protein</fullName>
    </submittedName>
</protein>
<feature type="region of interest" description="Disordered" evidence="2">
    <location>
        <begin position="369"/>
        <end position="415"/>
    </location>
</feature>
<feature type="coiled-coil region" evidence="1">
    <location>
        <begin position="85"/>
        <end position="116"/>
    </location>
</feature>
<feature type="coiled-coil region" evidence="1">
    <location>
        <begin position="265"/>
        <end position="292"/>
    </location>
</feature>
<sequence length="415" mass="45941">MNVHATAFVPNPSSPATTITALSSAPSNETQTADSIPKDEPLNGGKLNDLIANIDKRLAGGLHGAFFEQGSKLEDTKRHGQLDMMFGLRNELEELKKKTEKESRTADAEADAKKKKPALANANLLATIKSVVREQLSGLGRDLCIASERLEERVTKTEDRNENISGKVKMFEGKLKKANEHSEERLKKAEYRNENRSWDTRSEVMALEAKLKEADERSKERLEVAEDRNELRNLIASGEVLALETKLKKAEDRNENRNLLTDGKVMALETKLKKAEERNSELSGELDQAHERVEGMSSDLDWALLELSRLSSVCSELGQRIKAADARRDADEQNVQRKLDDVVAYAKAKAYKPVAALASYPSGGQLSYGGGQAGQYHDQPPPRYSVPAPSRRTWMPDPRTGGGYWTAGFSASPPR</sequence>
<keyword evidence="4" id="KW-1185">Reference proteome</keyword>
<feature type="compositionally biased region" description="Polar residues" evidence="2">
    <location>
        <begin position="23"/>
        <end position="34"/>
    </location>
</feature>
<dbReference type="Proteomes" id="UP001324427">
    <property type="component" value="Unassembled WGS sequence"/>
</dbReference>
<proteinExistence type="predicted"/>
<evidence type="ECO:0000313" key="4">
    <source>
        <dbReference type="Proteomes" id="UP001324427"/>
    </source>
</evidence>
<feature type="region of interest" description="Disordered" evidence="2">
    <location>
        <begin position="23"/>
        <end position="44"/>
    </location>
</feature>
<evidence type="ECO:0000256" key="1">
    <source>
        <dbReference type="SAM" id="Coils"/>
    </source>
</evidence>